<dbReference type="InterPro" id="IPR002401">
    <property type="entry name" value="Cyt_P450_E_grp-I"/>
</dbReference>
<evidence type="ECO:0000256" key="1">
    <source>
        <dbReference type="ARBA" id="ARBA00001971"/>
    </source>
</evidence>
<keyword evidence="4" id="KW-0349">Heme</keyword>
<evidence type="ECO:0000256" key="2">
    <source>
        <dbReference type="ARBA" id="ARBA00005179"/>
    </source>
</evidence>
<comment type="pathway">
    <text evidence="2">Secondary metabolite biosynthesis.</text>
</comment>
<evidence type="ECO:0000256" key="6">
    <source>
        <dbReference type="ARBA" id="ARBA00023002"/>
    </source>
</evidence>
<dbReference type="PANTHER" id="PTHR46300">
    <property type="entry name" value="P450, PUTATIVE (EUROFUNG)-RELATED-RELATED"/>
    <property type="match status" value="1"/>
</dbReference>
<dbReference type="InterPro" id="IPR001128">
    <property type="entry name" value="Cyt_P450"/>
</dbReference>
<evidence type="ECO:0000256" key="7">
    <source>
        <dbReference type="ARBA" id="ARBA00023004"/>
    </source>
</evidence>
<sequence length="513" mass="58114">MAFATSYVVGAVLVGLFLFSRWRRYPLPPGPRGLPIVGNIFNMPRQNAWVEWVSHKALYGPISSMKVLGQHFIILNDLQTSIDLLDKRSSIYSGRPTFTFAGEMIGWDRQVIMSQYGERFRTMRKLLKGFIGSKVSIVPFQPVQELETRYFLARLLDDPSSLIANIRLTAGAIALQISHGYRIETHKPDPLVDLVETAAKEFYIATYPGRWVVDGLPFLKKLPRWLPGTGFFKVADVFREHNMAQANVPHNFVKRKLADGTAVSSFTSSLLRQELNPETEDALKWAANAVFGGGSDPSTAVIATFFLIMTLYPDVQKKAQEELDSVVGTHKLPTFADRERLPYCEAILKEMLRWHPVGRLCIPHRVLEDDVYNNYFIPKGSIVFAHMWNITRDPLYYTDVETFKPERFLGKEPELDPNTYIYGFGRRGCPGQDLGNATMFLTIAMVLSVFNITKAKDASGREIEPIVKFGSGTVSHPEPFEYDVKARSKEAELIIRQVYEEHPPLPSDGPYLR</sequence>
<keyword evidence="6" id="KW-0560">Oxidoreductase</keyword>
<gene>
    <name evidence="9" type="ORF">HGRIS_000136</name>
</gene>
<organism evidence="9 10">
    <name type="scientific">Hohenbuehelia grisea</name>
    <dbReference type="NCBI Taxonomy" id="104357"/>
    <lineage>
        <taxon>Eukaryota</taxon>
        <taxon>Fungi</taxon>
        <taxon>Dikarya</taxon>
        <taxon>Basidiomycota</taxon>
        <taxon>Agaricomycotina</taxon>
        <taxon>Agaricomycetes</taxon>
        <taxon>Agaricomycetidae</taxon>
        <taxon>Agaricales</taxon>
        <taxon>Pleurotineae</taxon>
        <taxon>Pleurotaceae</taxon>
        <taxon>Hohenbuehelia</taxon>
    </lineage>
</organism>
<name>A0ABR3JRZ9_9AGAR</name>
<comment type="caution">
    <text evidence="9">The sequence shown here is derived from an EMBL/GenBank/DDBJ whole genome shotgun (WGS) entry which is preliminary data.</text>
</comment>
<evidence type="ECO:0000256" key="5">
    <source>
        <dbReference type="ARBA" id="ARBA00022723"/>
    </source>
</evidence>
<keyword evidence="5" id="KW-0479">Metal-binding</keyword>
<dbReference type="SUPFAM" id="SSF48264">
    <property type="entry name" value="Cytochrome P450"/>
    <property type="match status" value="1"/>
</dbReference>
<comment type="similarity">
    <text evidence="3">Belongs to the cytochrome P450 family.</text>
</comment>
<dbReference type="EMBL" id="JASNQZ010000004">
    <property type="protein sequence ID" value="KAL0957955.1"/>
    <property type="molecule type" value="Genomic_DNA"/>
</dbReference>
<proteinExistence type="inferred from homology"/>
<evidence type="ECO:0000256" key="4">
    <source>
        <dbReference type="ARBA" id="ARBA00022617"/>
    </source>
</evidence>
<evidence type="ECO:0000256" key="3">
    <source>
        <dbReference type="ARBA" id="ARBA00010617"/>
    </source>
</evidence>
<dbReference type="CDD" id="cd11065">
    <property type="entry name" value="CYP64-like"/>
    <property type="match status" value="1"/>
</dbReference>
<dbReference type="InterPro" id="IPR050364">
    <property type="entry name" value="Cytochrome_P450_fung"/>
</dbReference>
<dbReference type="Proteomes" id="UP001556367">
    <property type="component" value="Unassembled WGS sequence"/>
</dbReference>
<evidence type="ECO:0000313" key="9">
    <source>
        <dbReference type="EMBL" id="KAL0957955.1"/>
    </source>
</evidence>
<reference evidence="10" key="1">
    <citation type="submission" date="2024-06" db="EMBL/GenBank/DDBJ databases">
        <title>Multi-omics analyses provide insights into the biosynthesis of the anticancer antibiotic pleurotin in Hohenbuehelia grisea.</title>
        <authorList>
            <person name="Weaver J.A."/>
            <person name="Alberti F."/>
        </authorList>
    </citation>
    <scope>NUCLEOTIDE SEQUENCE [LARGE SCALE GENOMIC DNA]</scope>
    <source>
        <strain evidence="10">T-177</strain>
    </source>
</reference>
<dbReference type="PANTHER" id="PTHR46300:SF7">
    <property type="entry name" value="P450, PUTATIVE (EUROFUNG)-RELATED"/>
    <property type="match status" value="1"/>
</dbReference>
<keyword evidence="8" id="KW-0503">Monooxygenase</keyword>
<keyword evidence="10" id="KW-1185">Reference proteome</keyword>
<dbReference type="Gene3D" id="1.10.630.10">
    <property type="entry name" value="Cytochrome P450"/>
    <property type="match status" value="1"/>
</dbReference>
<evidence type="ECO:0000313" key="10">
    <source>
        <dbReference type="Proteomes" id="UP001556367"/>
    </source>
</evidence>
<keyword evidence="7" id="KW-0408">Iron</keyword>
<dbReference type="PRINTS" id="PR00463">
    <property type="entry name" value="EP450I"/>
</dbReference>
<evidence type="ECO:0008006" key="11">
    <source>
        <dbReference type="Google" id="ProtNLM"/>
    </source>
</evidence>
<evidence type="ECO:0000256" key="8">
    <source>
        <dbReference type="ARBA" id="ARBA00023033"/>
    </source>
</evidence>
<dbReference type="Pfam" id="PF00067">
    <property type="entry name" value="p450"/>
    <property type="match status" value="1"/>
</dbReference>
<accession>A0ABR3JRZ9</accession>
<protein>
    <recommendedName>
        <fullName evidence="11">Cytochrome P450</fullName>
    </recommendedName>
</protein>
<comment type="cofactor">
    <cofactor evidence="1">
        <name>heme</name>
        <dbReference type="ChEBI" id="CHEBI:30413"/>
    </cofactor>
</comment>
<dbReference type="InterPro" id="IPR036396">
    <property type="entry name" value="Cyt_P450_sf"/>
</dbReference>